<proteinExistence type="predicted"/>
<dbReference type="InterPro" id="IPR036188">
    <property type="entry name" value="FAD/NAD-bd_sf"/>
</dbReference>
<organism evidence="6 7">
    <name type="scientific">Paenibacillus oralis</name>
    <dbReference type="NCBI Taxonomy" id="2490856"/>
    <lineage>
        <taxon>Bacteria</taxon>
        <taxon>Bacillati</taxon>
        <taxon>Bacillota</taxon>
        <taxon>Bacilli</taxon>
        <taxon>Bacillales</taxon>
        <taxon>Paenibacillaceae</taxon>
        <taxon>Paenibacillus</taxon>
    </lineage>
</organism>
<comment type="subunit">
    <text evidence="2">Homodimer.</text>
</comment>
<dbReference type="InterPro" id="IPR050097">
    <property type="entry name" value="Ferredoxin-NADP_redctase_2"/>
</dbReference>
<dbReference type="EMBL" id="RRCN01000001">
    <property type="protein sequence ID" value="RRJ65666.1"/>
    <property type="molecule type" value="Genomic_DNA"/>
</dbReference>
<dbReference type="Proteomes" id="UP000267017">
    <property type="component" value="Unassembled WGS sequence"/>
</dbReference>
<keyword evidence="7" id="KW-1185">Reference proteome</keyword>
<comment type="caution">
    <text evidence="6">The sequence shown here is derived from an EMBL/GenBank/DDBJ whole genome shotgun (WGS) entry which is preliminary data.</text>
</comment>
<dbReference type="InterPro" id="IPR023753">
    <property type="entry name" value="FAD/NAD-binding_dom"/>
</dbReference>
<sequence length="312" mass="33721">MMTSLLDVGIIGGGPAGLNAALVLGRARKSVVVIDEGRPRNRVTGESHGFLTRDGIKPGEFRRIAKEQIQAYPTVHFVEDTAAAVTGEDGHFQITAAQGETFHAKKLLFAAGMKDAPLDIPGLAEVYGKSAFVCPYCDGWEMRDRPLVVIVPRDHALHMAQMISGWTAQFSVCTHEQGEWTEEQREELRRHQVPVFDLPVERIDSQEGMVRQVVLKDGRAVPCSGIFFAPRLVPGSSLPQTLGCDMTESGAMIVDDLGKTNVPGIYGAGDAASAKYQVIAAAAAGALTGIAINNELQEEAWKRMEERANGPE</sequence>
<evidence type="ECO:0000256" key="2">
    <source>
        <dbReference type="ARBA" id="ARBA00011738"/>
    </source>
</evidence>
<evidence type="ECO:0000313" key="7">
    <source>
        <dbReference type="Proteomes" id="UP000267017"/>
    </source>
</evidence>
<dbReference type="OrthoDB" id="9806179at2"/>
<protein>
    <submittedName>
        <fullName evidence="6">NAD(P)/FAD-dependent oxidoreductase</fullName>
    </submittedName>
</protein>
<evidence type="ECO:0000256" key="1">
    <source>
        <dbReference type="ARBA" id="ARBA00001974"/>
    </source>
</evidence>
<evidence type="ECO:0000256" key="3">
    <source>
        <dbReference type="ARBA" id="ARBA00022630"/>
    </source>
</evidence>
<dbReference type="Pfam" id="PF07992">
    <property type="entry name" value="Pyr_redox_2"/>
    <property type="match status" value="1"/>
</dbReference>
<dbReference type="GO" id="GO:0016491">
    <property type="term" value="F:oxidoreductase activity"/>
    <property type="evidence" value="ECO:0007669"/>
    <property type="project" value="UniProtKB-KW"/>
</dbReference>
<dbReference type="AlphaFoldDB" id="A0A3P3U7H8"/>
<evidence type="ECO:0000259" key="5">
    <source>
        <dbReference type="Pfam" id="PF07992"/>
    </source>
</evidence>
<dbReference type="SUPFAM" id="SSF51905">
    <property type="entry name" value="FAD/NAD(P)-binding domain"/>
    <property type="match status" value="1"/>
</dbReference>
<feature type="domain" description="FAD/NAD(P)-binding" evidence="5">
    <location>
        <begin position="7"/>
        <end position="284"/>
    </location>
</feature>
<comment type="cofactor">
    <cofactor evidence="1">
        <name>FAD</name>
        <dbReference type="ChEBI" id="CHEBI:57692"/>
    </cofactor>
</comment>
<accession>A0A3P3U7H8</accession>
<name>A0A3P3U7H8_9BACL</name>
<evidence type="ECO:0000256" key="4">
    <source>
        <dbReference type="ARBA" id="ARBA00023002"/>
    </source>
</evidence>
<keyword evidence="3" id="KW-0285">Flavoprotein</keyword>
<evidence type="ECO:0000313" key="6">
    <source>
        <dbReference type="EMBL" id="RRJ65666.1"/>
    </source>
</evidence>
<dbReference type="PRINTS" id="PR00368">
    <property type="entry name" value="FADPNR"/>
</dbReference>
<dbReference type="Gene3D" id="3.50.50.60">
    <property type="entry name" value="FAD/NAD(P)-binding domain"/>
    <property type="match status" value="2"/>
</dbReference>
<gene>
    <name evidence="6" type="ORF">EHV15_24140</name>
</gene>
<dbReference type="PANTHER" id="PTHR48105">
    <property type="entry name" value="THIOREDOXIN REDUCTASE 1-RELATED-RELATED"/>
    <property type="match status" value="1"/>
</dbReference>
<keyword evidence="4" id="KW-0560">Oxidoreductase</keyword>
<reference evidence="6 7" key="1">
    <citation type="submission" date="2018-11" db="EMBL/GenBank/DDBJ databases">
        <title>Genome sequencing of Paenibacillus sp. KCOM 3021 (= ChDC PVNT-B20).</title>
        <authorList>
            <person name="Kook J.-K."/>
            <person name="Park S.-N."/>
            <person name="Lim Y.K."/>
        </authorList>
    </citation>
    <scope>NUCLEOTIDE SEQUENCE [LARGE SCALE GENOMIC DNA]</scope>
    <source>
        <strain evidence="6 7">KCOM 3021</strain>
    </source>
</reference>
<dbReference type="PRINTS" id="PR00469">
    <property type="entry name" value="PNDRDTASEII"/>
</dbReference>